<reference evidence="1 2" key="1">
    <citation type="journal article" date="2015" name="Int. J. Syst. Evol. Microbiol.">
        <title>Flavisolibacter ginsenosidimutans sp. nov., with ginsenoside-converting activity isolated from soil used for cultivating ginseng.</title>
        <authorList>
            <person name="Zhao Y."/>
            <person name="Liu Q."/>
            <person name="Kang M.S."/>
            <person name="Jin F."/>
            <person name="Yu H."/>
            <person name="Im W.T."/>
        </authorList>
    </citation>
    <scope>NUCLEOTIDE SEQUENCE [LARGE SCALE GENOMIC DNA]</scope>
    <source>
        <strain evidence="1 2">Gsoil 636</strain>
    </source>
</reference>
<dbReference type="Gene3D" id="1.20.1440.60">
    <property type="entry name" value="23S rRNA-intervening sequence"/>
    <property type="match status" value="1"/>
</dbReference>
<evidence type="ECO:0000313" key="1">
    <source>
        <dbReference type="EMBL" id="QEC57030.1"/>
    </source>
</evidence>
<dbReference type="InterPro" id="IPR012657">
    <property type="entry name" value="23S_rRNA-intervening_sequence"/>
</dbReference>
<keyword evidence="2" id="KW-1185">Reference proteome</keyword>
<protein>
    <submittedName>
        <fullName evidence="1">Four helix bundle protein</fullName>
    </submittedName>
</protein>
<dbReference type="NCBIfam" id="TIGR02436">
    <property type="entry name" value="four helix bundle protein"/>
    <property type="match status" value="1"/>
</dbReference>
<dbReference type="AlphaFoldDB" id="A0A5B8ULV0"/>
<dbReference type="Pfam" id="PF05635">
    <property type="entry name" value="23S_rRNA_IVP"/>
    <property type="match status" value="1"/>
</dbReference>
<evidence type="ECO:0000313" key="2">
    <source>
        <dbReference type="Proteomes" id="UP000321204"/>
    </source>
</evidence>
<proteinExistence type="predicted"/>
<organism evidence="1 2">
    <name type="scientific">Flavisolibacter ginsenosidimutans</name>
    <dbReference type="NCBI Taxonomy" id="661481"/>
    <lineage>
        <taxon>Bacteria</taxon>
        <taxon>Pseudomonadati</taxon>
        <taxon>Bacteroidota</taxon>
        <taxon>Chitinophagia</taxon>
        <taxon>Chitinophagales</taxon>
        <taxon>Chitinophagaceae</taxon>
        <taxon>Flavisolibacter</taxon>
    </lineage>
</organism>
<dbReference type="KEGG" id="fgg:FSB75_14345"/>
<name>A0A5B8ULV0_9BACT</name>
<sequence>MSLMIFNRGLINLGLSNQLMQGTYSLKSFDIFELSKKLVLACYALTGTLPSEEKTALTQYIRHAALSAHISIAQGAFLKKKKARKKFLQDAKNALLIIDAAVDVLVEAGLVKAEETNEVQQLSSTCYQLLGRLKKEN</sequence>
<gene>
    <name evidence="1" type="ORF">FSB75_14345</name>
</gene>
<dbReference type="EMBL" id="CP042433">
    <property type="protein sequence ID" value="QEC57030.1"/>
    <property type="molecule type" value="Genomic_DNA"/>
</dbReference>
<dbReference type="SUPFAM" id="SSF158446">
    <property type="entry name" value="IVS-encoded protein-like"/>
    <property type="match status" value="1"/>
</dbReference>
<dbReference type="Proteomes" id="UP000321204">
    <property type="component" value="Chromosome"/>
</dbReference>
<accession>A0A5B8ULV0</accession>
<dbReference type="InterPro" id="IPR036583">
    <property type="entry name" value="23S_rRNA_IVS_sf"/>
</dbReference>